<dbReference type="NCBIfam" id="NF010730">
    <property type="entry name" value="PRK14131.1"/>
    <property type="match status" value="1"/>
</dbReference>
<dbReference type="InterPro" id="IPR056734">
    <property type="entry name" value="NANM"/>
</dbReference>
<proteinExistence type="predicted"/>
<dbReference type="InterPro" id="IPR015915">
    <property type="entry name" value="Kelch-typ_b-propeller"/>
</dbReference>
<evidence type="ECO:0000256" key="2">
    <source>
        <dbReference type="ARBA" id="ARBA00022737"/>
    </source>
</evidence>
<evidence type="ECO:0000313" key="4">
    <source>
        <dbReference type="EMBL" id="AZI45086.1"/>
    </source>
</evidence>
<dbReference type="Pfam" id="PF24996">
    <property type="entry name" value="NANM"/>
    <property type="match status" value="1"/>
</dbReference>
<organism evidence="4 5">
    <name type="scientific">Deinococcus psychrotolerans</name>
    <dbReference type="NCBI Taxonomy" id="2489213"/>
    <lineage>
        <taxon>Bacteria</taxon>
        <taxon>Thermotogati</taxon>
        <taxon>Deinococcota</taxon>
        <taxon>Deinococci</taxon>
        <taxon>Deinococcales</taxon>
        <taxon>Deinococcaceae</taxon>
        <taxon>Deinococcus</taxon>
    </lineage>
</organism>
<dbReference type="NCBIfam" id="TIGR03547">
    <property type="entry name" value="muta_rot_YjhT"/>
    <property type="match status" value="1"/>
</dbReference>
<evidence type="ECO:0000256" key="1">
    <source>
        <dbReference type="ARBA" id="ARBA00022441"/>
    </source>
</evidence>
<reference evidence="4 5" key="1">
    <citation type="submission" date="2018-11" db="EMBL/GenBank/DDBJ databases">
        <title>Deinococcus shelandsis sp. nov., isolated from South Shetland Islands soil of Antarctica.</title>
        <authorList>
            <person name="Tian J."/>
        </authorList>
    </citation>
    <scope>NUCLEOTIDE SEQUENCE [LARGE SCALE GENOMIC DNA]</scope>
    <source>
        <strain evidence="4 5">S14-83T</strain>
        <plasmid evidence="4 5">unnamed2</plasmid>
    </source>
</reference>
<dbReference type="EMBL" id="CP034186">
    <property type="protein sequence ID" value="AZI45086.1"/>
    <property type="molecule type" value="Genomic_DNA"/>
</dbReference>
<feature type="signal peptide" evidence="3">
    <location>
        <begin position="1"/>
        <end position="17"/>
    </location>
</feature>
<keyword evidence="4" id="KW-0614">Plasmid</keyword>
<keyword evidence="1" id="KW-0880">Kelch repeat</keyword>
<dbReference type="Proteomes" id="UP000276417">
    <property type="component" value="Plasmid unnamed2"/>
</dbReference>
<geneLocation type="plasmid" evidence="4 5">
    <name>unnamed2</name>
</geneLocation>
<dbReference type="SUPFAM" id="SSF117281">
    <property type="entry name" value="Kelch motif"/>
    <property type="match status" value="1"/>
</dbReference>
<gene>
    <name evidence="4" type="ORF">EHF33_19580</name>
</gene>
<dbReference type="KEGG" id="dph:EHF33_19580"/>
<evidence type="ECO:0000256" key="3">
    <source>
        <dbReference type="SAM" id="SignalP"/>
    </source>
</evidence>
<protein>
    <submittedName>
        <fullName evidence="4">YjhT family mutarotase</fullName>
    </submittedName>
</protein>
<dbReference type="InterPro" id="IPR019936">
    <property type="entry name" value="NanM_proteobact"/>
</dbReference>
<accession>A0A3G8YV57</accession>
<feature type="chain" id="PRO_5018242318" evidence="3">
    <location>
        <begin position="18"/>
        <end position="375"/>
    </location>
</feature>
<name>A0A3G8YV57_9DEIO</name>
<dbReference type="AlphaFoldDB" id="A0A3G8YV57"/>
<dbReference type="OrthoDB" id="198899at2"/>
<keyword evidence="3" id="KW-0732">Signal</keyword>
<evidence type="ECO:0000313" key="5">
    <source>
        <dbReference type="Proteomes" id="UP000276417"/>
    </source>
</evidence>
<keyword evidence="5" id="KW-1185">Reference proteome</keyword>
<sequence>MRTMTLLAALLITTAAAQTQTYPDLPAGIKNGVGGMIGDTLYAGLGTAGQKFYALNLLDTAKGWTEMAAFPGAARDQAAAAVVNGKLYVFGGLGKPTPEATTSVFNQVYAYDPASNAWQALNTRAPQDIGGGTAVAQGDRILLFGGVNRNIFNGYFEDIAAAGTDKVRSDAVALAYFSGRPQDYFFGREVQSYTPATNTWQSLGTAPFIGRAGAAVSLQGDALTVVSGEMKPGLRTAQAGRATVKDGGVTWSTLPDLPSAANGAVQEGVAAAFTGSSQGALLVAGGANFPGSTVKFQSGVQYAHQGLTKTWQSDIYALRGDKWSVVGQLPQAQASGISIQRGDEVILVGGELKGGDASSKVFSISLKGDSIEIKD</sequence>
<dbReference type="Gene3D" id="2.120.10.80">
    <property type="entry name" value="Kelch-type beta propeller"/>
    <property type="match status" value="2"/>
</dbReference>
<dbReference type="PANTHER" id="PTHR45632">
    <property type="entry name" value="LD33804P"/>
    <property type="match status" value="1"/>
</dbReference>
<keyword evidence="2" id="KW-0677">Repeat</keyword>